<protein>
    <recommendedName>
        <fullName evidence="4">VWFC domain-containing protein</fullName>
    </recommendedName>
</protein>
<evidence type="ECO:0008006" key="4">
    <source>
        <dbReference type="Google" id="ProtNLM"/>
    </source>
</evidence>
<evidence type="ECO:0000256" key="1">
    <source>
        <dbReference type="SAM" id="SignalP"/>
    </source>
</evidence>
<comment type="caution">
    <text evidence="2">The sequence shown here is derived from an EMBL/GenBank/DDBJ whole genome shotgun (WGS) entry which is preliminary data.</text>
</comment>
<reference evidence="2 3" key="1">
    <citation type="submission" date="2020-04" db="EMBL/GenBank/DDBJ databases">
        <authorList>
            <person name="Alioto T."/>
            <person name="Alioto T."/>
            <person name="Gomez Garrido J."/>
        </authorList>
    </citation>
    <scope>NUCLEOTIDE SEQUENCE [LARGE SCALE GENOMIC DNA]</scope>
</reference>
<organism evidence="2 3">
    <name type="scientific">Cloeon dipterum</name>
    <dbReference type="NCBI Taxonomy" id="197152"/>
    <lineage>
        <taxon>Eukaryota</taxon>
        <taxon>Metazoa</taxon>
        <taxon>Ecdysozoa</taxon>
        <taxon>Arthropoda</taxon>
        <taxon>Hexapoda</taxon>
        <taxon>Insecta</taxon>
        <taxon>Pterygota</taxon>
        <taxon>Palaeoptera</taxon>
        <taxon>Ephemeroptera</taxon>
        <taxon>Pisciforma</taxon>
        <taxon>Baetidae</taxon>
        <taxon>Cloeon</taxon>
    </lineage>
</organism>
<name>A0A8S1CKC7_9INSE</name>
<accession>A0A8S1CKC7</accession>
<feature type="signal peptide" evidence="1">
    <location>
        <begin position="1"/>
        <end position="20"/>
    </location>
</feature>
<gene>
    <name evidence="2" type="ORF">CLODIP_2_CD06559</name>
</gene>
<dbReference type="EMBL" id="CADEPI010000022">
    <property type="protein sequence ID" value="CAB3365681.1"/>
    <property type="molecule type" value="Genomic_DNA"/>
</dbReference>
<evidence type="ECO:0000313" key="3">
    <source>
        <dbReference type="Proteomes" id="UP000494165"/>
    </source>
</evidence>
<evidence type="ECO:0000313" key="2">
    <source>
        <dbReference type="EMBL" id="CAB3365681.1"/>
    </source>
</evidence>
<feature type="chain" id="PRO_5035748435" description="VWFC domain-containing protein" evidence="1">
    <location>
        <begin position="21"/>
        <end position="197"/>
    </location>
</feature>
<sequence length="197" mass="22339">MSIDLAALLLSSVLLATKCAQSLAPVSTGKLPREQLNNFEPQCSAPAIDGTTYSECTSYPPDRKLWPSHWAHCKCKSCPNNLSTILLCGQDGLWYRHPDEKKPACEKCNECLTDVMRDEYMCPKTWQAGESKWCPCRHDCLDYSVSCTHSFLWAYKMRKTTTNDFVECNGKLENIFYKLTACELIPVRSSFQDSVSR</sequence>
<proteinExistence type="predicted"/>
<keyword evidence="1" id="KW-0732">Signal</keyword>
<keyword evidence="3" id="KW-1185">Reference proteome</keyword>
<dbReference type="Proteomes" id="UP000494165">
    <property type="component" value="Unassembled WGS sequence"/>
</dbReference>
<dbReference type="AlphaFoldDB" id="A0A8S1CKC7"/>